<dbReference type="Gene3D" id="1.25.40.690">
    <property type="match status" value="1"/>
</dbReference>
<feature type="compositionally biased region" description="Polar residues" evidence="18">
    <location>
        <begin position="293"/>
        <end position="310"/>
    </location>
</feature>
<dbReference type="KEGG" id="lak:106162899"/>
<evidence type="ECO:0000256" key="11">
    <source>
        <dbReference type="ARBA" id="ARBA00022816"/>
    </source>
</evidence>
<keyword evidence="12" id="KW-0720">Serine protease</keyword>
<feature type="compositionally biased region" description="Polar residues" evidence="18">
    <location>
        <begin position="340"/>
        <end position="358"/>
    </location>
</feature>
<accession>A0A1S3ID47</accession>
<dbReference type="SUPFAM" id="SSF82215">
    <property type="entry name" value="C-terminal autoproteolytic domain of nucleoporin nup98"/>
    <property type="match status" value="2"/>
</dbReference>
<dbReference type="GO" id="GO:0003723">
    <property type="term" value="F:RNA binding"/>
    <property type="evidence" value="ECO:0007669"/>
    <property type="project" value="TreeGrafter"/>
</dbReference>
<evidence type="ECO:0000256" key="17">
    <source>
        <dbReference type="ARBA" id="ARBA00023242"/>
    </source>
</evidence>
<evidence type="ECO:0000313" key="20">
    <source>
        <dbReference type="Proteomes" id="UP000085678"/>
    </source>
</evidence>
<dbReference type="GO" id="GO:0051028">
    <property type="term" value="P:mRNA transport"/>
    <property type="evidence" value="ECO:0007669"/>
    <property type="project" value="UniProtKB-KW"/>
</dbReference>
<evidence type="ECO:0000256" key="2">
    <source>
        <dbReference type="ARBA" id="ARBA00004620"/>
    </source>
</evidence>
<dbReference type="GO" id="GO:0031965">
    <property type="term" value="C:nuclear membrane"/>
    <property type="evidence" value="ECO:0007669"/>
    <property type="project" value="UniProtKB-SubCell"/>
</dbReference>
<dbReference type="GO" id="GO:0006508">
    <property type="term" value="P:proteolysis"/>
    <property type="evidence" value="ECO:0007669"/>
    <property type="project" value="UniProtKB-KW"/>
</dbReference>
<feature type="region of interest" description="Disordered" evidence="18">
    <location>
        <begin position="575"/>
        <end position="595"/>
    </location>
</feature>
<dbReference type="Gene3D" id="1.10.10.2360">
    <property type="match status" value="1"/>
</dbReference>
<dbReference type="GO" id="GO:0005654">
    <property type="term" value="C:nucleoplasm"/>
    <property type="evidence" value="ECO:0007669"/>
    <property type="project" value="UniProtKB-SubCell"/>
</dbReference>
<evidence type="ECO:0000256" key="15">
    <source>
        <dbReference type="ARBA" id="ARBA00023132"/>
    </source>
</evidence>
<dbReference type="FunFam" id="1.10.10.2360:FF:000001">
    <property type="entry name" value="Nuclear pore complex protein Nup98-Nup96"/>
    <property type="match status" value="1"/>
</dbReference>
<keyword evidence="11" id="KW-0509">mRNA transport</keyword>
<feature type="compositionally biased region" description="Polar residues" evidence="18">
    <location>
        <begin position="668"/>
        <end position="696"/>
    </location>
</feature>
<organism evidence="20 21">
    <name type="scientific">Lingula anatina</name>
    <name type="common">Brachiopod</name>
    <name type="synonym">Lingula unguis</name>
    <dbReference type="NCBI Taxonomy" id="7574"/>
    <lineage>
        <taxon>Eukaryota</taxon>
        <taxon>Metazoa</taxon>
        <taxon>Spiralia</taxon>
        <taxon>Lophotrochozoa</taxon>
        <taxon>Brachiopoda</taxon>
        <taxon>Linguliformea</taxon>
        <taxon>Lingulata</taxon>
        <taxon>Lingulida</taxon>
        <taxon>Linguloidea</taxon>
        <taxon>Lingulidae</taxon>
        <taxon>Lingula</taxon>
    </lineage>
</organism>
<feature type="region of interest" description="Disordered" evidence="18">
    <location>
        <begin position="257"/>
        <end position="310"/>
    </location>
</feature>
<evidence type="ECO:0000256" key="4">
    <source>
        <dbReference type="ARBA" id="ARBA00008926"/>
    </source>
</evidence>
<proteinExistence type="inferred from homology"/>
<evidence type="ECO:0000256" key="9">
    <source>
        <dbReference type="ARBA" id="ARBA00022801"/>
    </source>
</evidence>
<dbReference type="Pfam" id="PF04096">
    <property type="entry name" value="Nucleoporin2"/>
    <property type="match status" value="2"/>
</dbReference>
<dbReference type="GeneID" id="106162899"/>
<evidence type="ECO:0000256" key="12">
    <source>
        <dbReference type="ARBA" id="ARBA00022825"/>
    </source>
</evidence>
<sequence length="2003" mass="218232">MFGANKPFGFGGGTGTSFGASTPFGGGTTSTFGAKPTGTATTFGTPAFGSQTPASGGLFGGNANTQQTGGLFGGTSFSSAGGSGGFSFGSQPTTQTTSLFASSSTGGGGLFATPSTSSAFGAKTPGFGVGNTSFGGTSTGTSLFGSTTHTSTGTLPFGTTGTTGGSSLFGGGAATAFGTAQTGTTVKFNPLPGSDNMLKNGVSQTINTKHQCITAMKEYESKSLEELRMEDYAANRKGPQQGATAGTGLFGNTQTGQTSAFGFGQPQQQQQQQQQTTGGFGSGKSFGNTSTGLFGQQQNTGGSSLFGQTKPTFGTATTTAASTGFGTGFGTTSTGGGTSLFGQQQSKPLFGNTTTSQAGGIFGQTSTASTGFGTGGFGTSTGFNSTQTGGLFGQKPLGFGTTSTATTNTGTTFGFGQTNSSLFAKPTTSTGFGFGQSTGFNANTGSTLFGNKPAGFGAASTGFGNALGGLSTGTSFNFNAADNKPAFGTGLNLGGFGQTGGLGATTTLSTAGATLGSNTDAAILAAQQAQIQQQLMALASAPYGDSPLFRNLKLDPSKREDMKPTNPLAQKAALNTSSQYKVSSRPSAKIKPKPLHSLVNGKAQLFDGLEEEDCTFGNDTFVPRRSVKKLVIKNNRNGSSPPSRSSSQIEGDLEQTSPFRLGGARNGLSLQDEQTPTPSVIKNSQPITQQRKNVNGDTPGPRPSLDDSIAALNAKNTAKSAEAMKRDVESGGESEEEEDSEDDSEPPPHPAGIMLHRSGYYTVPSLEELATMVDGEGRCVVEDFTIGREGYGSVFFPGETDVANMNLDEIVFFRRKEVTVYPDDDDKPPVGEGLNKKAEVTLDCVWPVDKSDHSPVKSPDRLKIMNYERKLEISTAKIGAKFIEYRPETGSWVFEDDSEPPPHPAGIMLHRSGYYTVPSLEELATMVDGEGRCVVEDFTIGREGYGSVFFPGETDVANMNLDEIVFFRRKEVTVYPDDDDKPPVGEGLNKKAEVTLDCVWPVDKSDHSPVKSPDRLKIMNYERKLEISTAKIGAKFIEYRPETGSWVFEVKHFSKYGLLEESDDEDMVTADKKQLELLKEQQEQQLKVQKQHIHLQELKSKQQFRNEEQDFISLDANRRPMREEDDDDDDVMADITHEKFPDDLGDEMDEREDESMDGEVVEAPSSHRLATSLGVDARSMQVMKASFFMDEEERDGGVPASPSQFPGLLKREGSRDTRTPSPLFRQKEGKGLLGASVYEPRPQSPLVTGDKVQQMRSGVFSTKVLPSKPSKSLMETSAPEHLLIPSGMPQQEPVRKVVGSRIQRTLPAFHESVLYNKQHLIMDAGLVMGRGCRVGWAPNGVLVHCGTPVLQQRQVKTKDKRFSILPDSKPPTRPDQSPFTVTLEKVKVTPFASEMDKTLTENHIKYLEIQLEHSEHGIENGCPVFTPRLGVEALHKYAKQAVTERDSIGSHPDADAVHHGSLVWELCVALWGRLAEFGEDEDVKPDEYAHHMARREAFSHWLANAASQTIKKEIQDNKFKTSGHLADIFSHLSGRQISQACALAQESGDHRLALLLGQASGSHVTRQMIKKQLSDWEEMKADKYIEPERLRVYSTLGGCPVWQASDYTVNSCEALDWKRALAIHLWYLCTPNATIADALQEYDRAFKGKTSFGQYAPPPLPPYLEDDPLYLEEVVEEDRRFIVRDTCYHLLRLYSHKFHRLERILAPTTSTQNQLDYRLSWHLCEVLKALEYTHLSEQHEATLHCNFAAHLESVGLWHWAVFVLLHIEDYKRRENAVRETLLRHVSLELDEESTERETFLKEQLYIPSKWIHEAKALKAKALRRPHDEAWHLQKAGHWNKSHVIILRHLAADAIINEDYDYLRQFLEELSLPEHSSAIYEWAVGGRVFLDYINILETLQAMKQGEPSVYELEKLQPEVISLCNRVGNLQCFTAKDRLCQSEMAKKTANLLRTLLALKNRTIDDQGRPTVSLLAPHIGKLPMPEDYALQELRELTRSYMMEMTS</sequence>
<protein>
    <recommendedName>
        <fullName evidence="5">Nuclear pore complex protein Nup98-Nup96</fullName>
    </recommendedName>
</protein>
<evidence type="ECO:0000259" key="19">
    <source>
        <dbReference type="PROSITE" id="PS51434"/>
    </source>
</evidence>
<keyword evidence="13" id="KW-0653">Protein transport</keyword>
<evidence type="ECO:0000256" key="14">
    <source>
        <dbReference type="ARBA" id="ARBA00023010"/>
    </source>
</evidence>
<dbReference type="InterPro" id="IPR037665">
    <property type="entry name" value="Nucleoporin_S59-like"/>
</dbReference>
<keyword evidence="20" id="KW-1185">Reference proteome</keyword>
<dbReference type="PANTHER" id="PTHR23198:SF6">
    <property type="entry name" value="NUCLEAR PORE COMPLEX PROTEIN NUP98-NUP96"/>
    <property type="match status" value="1"/>
</dbReference>
<dbReference type="OrthoDB" id="3797628at2759"/>
<evidence type="ECO:0000256" key="10">
    <source>
        <dbReference type="ARBA" id="ARBA00022813"/>
    </source>
</evidence>
<dbReference type="GO" id="GO:0008236">
    <property type="term" value="F:serine-type peptidase activity"/>
    <property type="evidence" value="ECO:0007669"/>
    <property type="project" value="UniProtKB-KW"/>
</dbReference>
<evidence type="ECO:0000256" key="5">
    <source>
        <dbReference type="ARBA" id="ARBA00013472"/>
    </source>
</evidence>
<dbReference type="Gene3D" id="3.30.1610.10">
    <property type="entry name" value="Peptidase S59, nucleoporin"/>
    <property type="match status" value="2"/>
</dbReference>
<feature type="region of interest" description="Disordered" evidence="18">
    <location>
        <begin position="336"/>
        <end position="362"/>
    </location>
</feature>
<evidence type="ECO:0000256" key="7">
    <source>
        <dbReference type="ARBA" id="ARBA00022670"/>
    </source>
</evidence>
<evidence type="ECO:0000256" key="18">
    <source>
        <dbReference type="SAM" id="MobiDB-lite"/>
    </source>
</evidence>
<dbReference type="InterPro" id="IPR007230">
    <property type="entry name" value="Nup98_auto-Pept-S59_dom"/>
</dbReference>
<dbReference type="PROSITE" id="PS51434">
    <property type="entry name" value="NUP_C"/>
    <property type="match status" value="2"/>
</dbReference>
<dbReference type="InterPro" id="IPR036903">
    <property type="entry name" value="Nup98_auto-Pept-S59_dom_sf"/>
</dbReference>
<dbReference type="STRING" id="7574.A0A1S3ID47"/>
<feature type="compositionally biased region" description="Polar residues" evidence="18">
    <location>
        <begin position="575"/>
        <end position="586"/>
    </location>
</feature>
<reference evidence="21" key="1">
    <citation type="submission" date="2025-08" db="UniProtKB">
        <authorList>
            <consortium name="RefSeq"/>
        </authorList>
    </citation>
    <scope>IDENTIFICATION</scope>
    <source>
        <tissue evidence="21">Gonads</tissue>
    </source>
</reference>
<feature type="region of interest" description="Disordered" evidence="18">
    <location>
        <begin position="1193"/>
        <end position="1226"/>
    </location>
</feature>
<dbReference type="GO" id="GO:0044614">
    <property type="term" value="C:nuclear pore cytoplasmic filaments"/>
    <property type="evidence" value="ECO:0007669"/>
    <property type="project" value="TreeGrafter"/>
</dbReference>
<comment type="subcellular location">
    <subcellularLocation>
        <location evidence="2">Nucleus membrane</location>
        <topology evidence="2">Peripheral membrane protein</topology>
        <orientation evidence="2">Nucleoplasmic side</orientation>
    </subcellularLocation>
    <subcellularLocation>
        <location evidence="1">Nucleus</location>
        <location evidence="1">Nuclear pore complex</location>
    </subcellularLocation>
    <subcellularLocation>
        <location evidence="3">Nucleus</location>
        <location evidence="3">Nucleoplasm</location>
    </subcellularLocation>
</comment>
<feature type="compositionally biased region" description="Basic and acidic residues" evidence="18">
    <location>
        <begin position="1209"/>
        <end position="1218"/>
    </location>
</feature>
<dbReference type="GO" id="GO:0006606">
    <property type="term" value="P:protein import into nucleus"/>
    <property type="evidence" value="ECO:0007669"/>
    <property type="project" value="TreeGrafter"/>
</dbReference>
<dbReference type="FunFam" id="3.30.1610.10:FF:000001">
    <property type="entry name" value="Nuclear pore complex protein Nup98-Nup96"/>
    <property type="match status" value="2"/>
</dbReference>
<keyword evidence="15" id="KW-0906">Nuclear pore complex</keyword>
<dbReference type="GO" id="GO:0008139">
    <property type="term" value="F:nuclear localization sequence binding"/>
    <property type="evidence" value="ECO:0007669"/>
    <property type="project" value="TreeGrafter"/>
</dbReference>
<dbReference type="GO" id="GO:0034398">
    <property type="term" value="P:telomere tethering at nuclear periphery"/>
    <property type="evidence" value="ECO:0007669"/>
    <property type="project" value="TreeGrafter"/>
</dbReference>
<name>A0A1S3ID47_LINAN</name>
<keyword evidence="16" id="KW-0472">Membrane</keyword>
<feature type="compositionally biased region" description="Low complexity" evidence="18">
    <location>
        <begin position="634"/>
        <end position="647"/>
    </location>
</feature>
<evidence type="ECO:0000256" key="1">
    <source>
        <dbReference type="ARBA" id="ARBA00004567"/>
    </source>
</evidence>
<dbReference type="InterPro" id="IPR021967">
    <property type="entry name" value="Nup98_C"/>
</dbReference>
<keyword evidence="14" id="KW-0811">Translocation</keyword>
<dbReference type="Pfam" id="PF21240">
    <property type="entry name" value="Nup98_GLEBS"/>
    <property type="match status" value="1"/>
</dbReference>
<dbReference type="Proteomes" id="UP000085678">
    <property type="component" value="Unplaced"/>
</dbReference>
<dbReference type="RefSeq" id="XP_013395786.1">
    <property type="nucleotide sequence ID" value="XM_013540332.1"/>
</dbReference>
<keyword evidence="10" id="KW-0068">Autocatalytic cleavage</keyword>
<keyword evidence="8" id="KW-0677">Repeat</keyword>
<dbReference type="GO" id="GO:0017056">
    <property type="term" value="F:structural constituent of nuclear pore"/>
    <property type="evidence" value="ECO:0007669"/>
    <property type="project" value="InterPro"/>
</dbReference>
<evidence type="ECO:0000256" key="8">
    <source>
        <dbReference type="ARBA" id="ARBA00022737"/>
    </source>
</evidence>
<dbReference type="Pfam" id="PF12110">
    <property type="entry name" value="Nup96"/>
    <property type="match status" value="1"/>
</dbReference>
<gene>
    <name evidence="21" type="primary">LOC106162899</name>
</gene>
<feature type="compositionally biased region" description="Acidic residues" evidence="18">
    <location>
        <begin position="730"/>
        <end position="745"/>
    </location>
</feature>
<evidence type="ECO:0000256" key="16">
    <source>
        <dbReference type="ARBA" id="ARBA00023136"/>
    </source>
</evidence>
<feature type="domain" description="Peptidase S59" evidence="19">
    <location>
        <begin position="911"/>
        <end position="1053"/>
    </location>
</feature>
<evidence type="ECO:0000256" key="3">
    <source>
        <dbReference type="ARBA" id="ARBA00004642"/>
    </source>
</evidence>
<keyword evidence="9" id="KW-0378">Hydrolase</keyword>
<evidence type="ECO:0000256" key="6">
    <source>
        <dbReference type="ARBA" id="ARBA00022448"/>
    </source>
</evidence>
<dbReference type="PANTHER" id="PTHR23198">
    <property type="entry name" value="NUCLEOPORIN"/>
    <property type="match status" value="1"/>
</dbReference>
<dbReference type="InParanoid" id="A0A1S3ID47"/>
<dbReference type="FunCoup" id="A0A1S3ID47">
    <property type="interactions" value="2894"/>
</dbReference>
<keyword evidence="6" id="KW-0813">Transport</keyword>
<evidence type="ECO:0000313" key="21">
    <source>
        <dbReference type="RefSeq" id="XP_013395786.1"/>
    </source>
</evidence>
<feature type="domain" description="Peptidase S59" evidence="19">
    <location>
        <begin position="757"/>
        <end position="899"/>
    </location>
</feature>
<feature type="region of interest" description="Disordered" evidence="18">
    <location>
        <begin position="632"/>
        <end position="753"/>
    </location>
</feature>
<dbReference type="GO" id="GO:0006405">
    <property type="term" value="P:RNA export from nucleus"/>
    <property type="evidence" value="ECO:0007669"/>
    <property type="project" value="TreeGrafter"/>
</dbReference>
<evidence type="ECO:0000256" key="13">
    <source>
        <dbReference type="ARBA" id="ARBA00022927"/>
    </source>
</evidence>
<feature type="compositionally biased region" description="Low complexity" evidence="18">
    <location>
        <begin position="259"/>
        <end position="277"/>
    </location>
</feature>
<keyword evidence="7" id="KW-0645">Protease</keyword>
<keyword evidence="17" id="KW-0539">Nucleus</keyword>
<dbReference type="GO" id="GO:0000973">
    <property type="term" value="P:post-transcriptional tethering of RNA polymerase II gene DNA at nuclear periphery"/>
    <property type="evidence" value="ECO:0007669"/>
    <property type="project" value="TreeGrafter"/>
</dbReference>
<comment type="similarity">
    <text evidence="4">Belongs to the nucleoporin GLFG family.</text>
</comment>